<dbReference type="EMBL" id="JAAMPC010000008">
    <property type="protein sequence ID" value="KAG2298064.1"/>
    <property type="molecule type" value="Genomic_DNA"/>
</dbReference>
<protein>
    <submittedName>
        <fullName evidence="1">Uncharacterized protein</fullName>
    </submittedName>
</protein>
<evidence type="ECO:0000313" key="1">
    <source>
        <dbReference type="EMBL" id="KAG2298064.1"/>
    </source>
</evidence>
<dbReference type="AlphaFoldDB" id="A0A8X7V0X4"/>
<dbReference type="OrthoDB" id="2019572at2759"/>
<name>A0A8X7V0X4_BRACI</name>
<sequence>MNLSLTAFCIDHELLRRIPGEVVLRGWCLGDSGKSSNSCSIWGDSSLLRPGSGLERLKKRIVELLSNDWIRSDKCIS</sequence>
<dbReference type="Proteomes" id="UP000886595">
    <property type="component" value="Unassembled WGS sequence"/>
</dbReference>
<reference evidence="1 2" key="1">
    <citation type="submission" date="2020-02" db="EMBL/GenBank/DDBJ databases">
        <authorList>
            <person name="Ma Q."/>
            <person name="Huang Y."/>
            <person name="Song X."/>
            <person name="Pei D."/>
        </authorList>
    </citation>
    <scope>NUCLEOTIDE SEQUENCE [LARGE SCALE GENOMIC DNA]</scope>
    <source>
        <strain evidence="1">Sxm20200214</strain>
        <tissue evidence="1">Leaf</tissue>
    </source>
</reference>
<comment type="caution">
    <text evidence="1">The sequence shown here is derived from an EMBL/GenBank/DDBJ whole genome shotgun (WGS) entry which is preliminary data.</text>
</comment>
<gene>
    <name evidence="1" type="ORF">Bca52824_034536</name>
</gene>
<accession>A0A8X7V0X4</accession>
<evidence type="ECO:0000313" key="2">
    <source>
        <dbReference type="Proteomes" id="UP000886595"/>
    </source>
</evidence>
<keyword evidence="2" id="KW-1185">Reference proteome</keyword>
<organism evidence="1 2">
    <name type="scientific">Brassica carinata</name>
    <name type="common">Ethiopian mustard</name>
    <name type="synonym">Abyssinian cabbage</name>
    <dbReference type="NCBI Taxonomy" id="52824"/>
    <lineage>
        <taxon>Eukaryota</taxon>
        <taxon>Viridiplantae</taxon>
        <taxon>Streptophyta</taxon>
        <taxon>Embryophyta</taxon>
        <taxon>Tracheophyta</taxon>
        <taxon>Spermatophyta</taxon>
        <taxon>Magnoliopsida</taxon>
        <taxon>eudicotyledons</taxon>
        <taxon>Gunneridae</taxon>
        <taxon>Pentapetalae</taxon>
        <taxon>rosids</taxon>
        <taxon>malvids</taxon>
        <taxon>Brassicales</taxon>
        <taxon>Brassicaceae</taxon>
        <taxon>Brassiceae</taxon>
        <taxon>Brassica</taxon>
    </lineage>
</organism>
<proteinExistence type="predicted"/>